<accession>A0A914LZL4</accession>
<protein>
    <submittedName>
        <fullName evidence="2">Uncharacterized protein</fullName>
    </submittedName>
</protein>
<dbReference type="WBParaSite" id="Minc3s01085g20570">
    <property type="protein sequence ID" value="Minc3s01085g20570"/>
    <property type="gene ID" value="Minc3s01085g20570"/>
</dbReference>
<sequence>MRLQKELMEIDTNTFLVDDRARFAITNRTIVEEKALCMTLINNNEDKFWNPSLLDAFKCLNNSCEFSTDSLIKIE</sequence>
<proteinExistence type="predicted"/>
<reference evidence="2" key="1">
    <citation type="submission" date="2022-11" db="UniProtKB">
        <authorList>
            <consortium name="WormBaseParasite"/>
        </authorList>
    </citation>
    <scope>IDENTIFICATION</scope>
</reference>
<organism evidence="1 2">
    <name type="scientific">Meloidogyne incognita</name>
    <name type="common">Southern root-knot nematode worm</name>
    <name type="synonym">Oxyuris incognita</name>
    <dbReference type="NCBI Taxonomy" id="6306"/>
    <lineage>
        <taxon>Eukaryota</taxon>
        <taxon>Metazoa</taxon>
        <taxon>Ecdysozoa</taxon>
        <taxon>Nematoda</taxon>
        <taxon>Chromadorea</taxon>
        <taxon>Rhabditida</taxon>
        <taxon>Tylenchina</taxon>
        <taxon>Tylenchomorpha</taxon>
        <taxon>Tylenchoidea</taxon>
        <taxon>Meloidogynidae</taxon>
        <taxon>Meloidogyninae</taxon>
        <taxon>Meloidogyne</taxon>
        <taxon>Meloidogyne incognita group</taxon>
    </lineage>
</organism>
<keyword evidence="1" id="KW-1185">Reference proteome</keyword>
<dbReference type="AlphaFoldDB" id="A0A914LZL4"/>
<evidence type="ECO:0000313" key="2">
    <source>
        <dbReference type="WBParaSite" id="Minc3s01085g20570"/>
    </source>
</evidence>
<evidence type="ECO:0000313" key="1">
    <source>
        <dbReference type="Proteomes" id="UP000887563"/>
    </source>
</evidence>
<dbReference type="Proteomes" id="UP000887563">
    <property type="component" value="Unplaced"/>
</dbReference>
<name>A0A914LZL4_MELIC</name>